<evidence type="ECO:0000313" key="2">
    <source>
        <dbReference type="Proteomes" id="UP001629249"/>
    </source>
</evidence>
<dbReference type="RefSeq" id="WP_408331183.1">
    <property type="nucleotide sequence ID" value="NZ_JAQQFH010000019.1"/>
</dbReference>
<dbReference type="Proteomes" id="UP001629249">
    <property type="component" value="Unassembled WGS sequence"/>
</dbReference>
<evidence type="ECO:0000313" key="1">
    <source>
        <dbReference type="EMBL" id="MFL9886446.1"/>
    </source>
</evidence>
<comment type="caution">
    <text evidence="1">The sequence shown here is derived from an EMBL/GenBank/DDBJ whole genome shotgun (WGS) entry which is preliminary data.</text>
</comment>
<accession>A0ABW8ZV94</accession>
<proteinExistence type="predicted"/>
<name>A0ABW8ZV94_9BURK</name>
<organism evidence="1 2">
    <name type="scientific">Paraburkholderia agricolaris</name>
    <dbReference type="NCBI Taxonomy" id="2152888"/>
    <lineage>
        <taxon>Bacteria</taxon>
        <taxon>Pseudomonadati</taxon>
        <taxon>Pseudomonadota</taxon>
        <taxon>Betaproteobacteria</taxon>
        <taxon>Burkholderiales</taxon>
        <taxon>Burkholderiaceae</taxon>
        <taxon>Paraburkholderia</taxon>
    </lineage>
</organism>
<dbReference type="EMBL" id="JAQQFN010000021">
    <property type="protein sequence ID" value="MFL9886446.1"/>
    <property type="molecule type" value="Genomic_DNA"/>
</dbReference>
<protein>
    <submittedName>
        <fullName evidence="1">Uncharacterized protein</fullName>
    </submittedName>
</protein>
<keyword evidence="2" id="KW-1185">Reference proteome</keyword>
<gene>
    <name evidence="1" type="ORF">PQR66_25620</name>
</gene>
<reference evidence="1 2" key="1">
    <citation type="journal article" date="2024" name="Chem. Sci.">
        <title>Discovery of megapolipeptins by genome mining of a Burkholderiales bacteria collection.</title>
        <authorList>
            <person name="Paulo B.S."/>
            <person name="Recchia M.J.J."/>
            <person name="Lee S."/>
            <person name="Fergusson C.H."/>
            <person name="Romanowski S.B."/>
            <person name="Hernandez A."/>
            <person name="Krull N."/>
            <person name="Liu D.Y."/>
            <person name="Cavanagh H."/>
            <person name="Bos A."/>
            <person name="Gray C.A."/>
            <person name="Murphy B.T."/>
            <person name="Linington R.G."/>
            <person name="Eustaquio A.S."/>
        </authorList>
    </citation>
    <scope>NUCLEOTIDE SEQUENCE [LARGE SCALE GENOMIC DNA]</scope>
    <source>
        <strain evidence="1 2">RL16-012-BIC-B</strain>
    </source>
</reference>
<sequence>MSSNGSPGGTLSIALIVLASAIAEAWCCARSASHWRGIQFRPSLSR</sequence>